<dbReference type="PANTHER" id="PTHR31145">
    <property type="entry name" value="INTEGRAL MEMBRANE PROTEIN (AFU_ORTHOLOGUE AFUA_7G01610)"/>
    <property type="match status" value="1"/>
</dbReference>
<protein>
    <submittedName>
        <fullName evidence="4">Integral membrane protein (AFU_orthologue AFUA_2G17475)</fullName>
    </submittedName>
</protein>
<evidence type="ECO:0000313" key="5">
    <source>
        <dbReference type="Proteomes" id="UP000000560"/>
    </source>
</evidence>
<dbReference type="OrthoDB" id="269822at2759"/>
<feature type="chain" id="PRO_5010284900" evidence="3">
    <location>
        <begin position="19"/>
        <end position="725"/>
    </location>
</feature>
<feature type="compositionally biased region" description="Low complexity" evidence="1">
    <location>
        <begin position="712"/>
        <end position="725"/>
    </location>
</feature>
<feature type="transmembrane region" description="Helical" evidence="2">
    <location>
        <begin position="201"/>
        <end position="223"/>
    </location>
</feature>
<feature type="signal peptide" evidence="3">
    <location>
        <begin position="1"/>
        <end position="18"/>
    </location>
</feature>
<keyword evidence="2" id="KW-0472">Membrane</keyword>
<proteinExistence type="predicted"/>
<evidence type="ECO:0000256" key="3">
    <source>
        <dbReference type="SAM" id="SignalP"/>
    </source>
</evidence>
<feature type="transmembrane region" description="Helical" evidence="2">
    <location>
        <begin position="493"/>
        <end position="512"/>
    </location>
</feature>
<dbReference type="GO" id="GO:0055085">
    <property type="term" value="P:transmembrane transport"/>
    <property type="evidence" value="ECO:0000318"/>
    <property type="project" value="GO_Central"/>
</dbReference>
<reference evidence="5" key="1">
    <citation type="journal article" date="2005" name="Nature">
        <title>Sequencing of Aspergillus nidulans and comparative analysis with A. fumigatus and A. oryzae.</title>
        <authorList>
            <person name="Galagan J.E."/>
            <person name="Calvo S.E."/>
            <person name="Cuomo C."/>
            <person name="Ma L.J."/>
            <person name="Wortman J.R."/>
            <person name="Batzoglou S."/>
            <person name="Lee S.I."/>
            <person name="Basturkmen M."/>
            <person name="Spevak C.C."/>
            <person name="Clutterbuck J."/>
            <person name="Kapitonov V."/>
            <person name="Jurka J."/>
            <person name="Scazzocchio C."/>
            <person name="Farman M."/>
            <person name="Butler J."/>
            <person name="Purcell S."/>
            <person name="Harris S."/>
            <person name="Braus G.H."/>
            <person name="Draht O."/>
            <person name="Busch S."/>
            <person name="D'Enfert C."/>
            <person name="Bouchier C."/>
            <person name="Goldman G.H."/>
            <person name="Bell-Pedersen D."/>
            <person name="Griffiths-Jones S."/>
            <person name="Doonan J.H."/>
            <person name="Yu J."/>
            <person name="Vienken K."/>
            <person name="Pain A."/>
            <person name="Freitag M."/>
            <person name="Selker E.U."/>
            <person name="Archer D.B."/>
            <person name="Penalva M.A."/>
            <person name="Oakley B.R."/>
            <person name="Momany M."/>
            <person name="Tanaka T."/>
            <person name="Kumagai T."/>
            <person name="Asai K."/>
            <person name="Machida M."/>
            <person name="Nierman W.C."/>
            <person name="Denning D.W."/>
            <person name="Caddick M."/>
            <person name="Hynes M."/>
            <person name="Paoletti M."/>
            <person name="Fischer R."/>
            <person name="Miller B."/>
            <person name="Dyer P."/>
            <person name="Sachs M.S."/>
            <person name="Osmani S.A."/>
            <person name="Birren B.W."/>
        </authorList>
    </citation>
    <scope>NUCLEOTIDE SEQUENCE [LARGE SCALE GENOMIC DNA]</scope>
    <source>
        <strain evidence="5">FGSC A4 / ATCC 38163 / CBS 112.46 / NRRL 194 / M139</strain>
    </source>
</reference>
<dbReference type="eggNOG" id="ENOG502R2RV">
    <property type="taxonomic scope" value="Eukaryota"/>
</dbReference>
<evidence type="ECO:0000256" key="1">
    <source>
        <dbReference type="SAM" id="MobiDB-lite"/>
    </source>
</evidence>
<dbReference type="RefSeq" id="XP_662971.1">
    <property type="nucleotide sequence ID" value="XM_657879.1"/>
</dbReference>
<dbReference type="HOGENOM" id="CLU_014990_0_0_1"/>
<accession>Q5B263</accession>
<feature type="transmembrane region" description="Helical" evidence="2">
    <location>
        <begin position="434"/>
        <end position="453"/>
    </location>
</feature>
<feature type="region of interest" description="Disordered" evidence="1">
    <location>
        <begin position="667"/>
        <end position="687"/>
    </location>
</feature>
<dbReference type="PANTHER" id="PTHR31145:SF8">
    <property type="entry name" value="INTEGRAL MEMBRANE PROTEIN (AFU_ORTHOLOGUE AFUA_2G17475)"/>
    <property type="match status" value="1"/>
</dbReference>
<feature type="compositionally biased region" description="Basic and acidic residues" evidence="1">
    <location>
        <begin position="667"/>
        <end position="677"/>
    </location>
</feature>
<dbReference type="Proteomes" id="UP000000560">
    <property type="component" value="Chromosome V"/>
</dbReference>
<organism evidence="4 5">
    <name type="scientific">Emericella nidulans (strain FGSC A4 / ATCC 38163 / CBS 112.46 / NRRL 194 / M139)</name>
    <name type="common">Aspergillus nidulans</name>
    <dbReference type="NCBI Taxonomy" id="227321"/>
    <lineage>
        <taxon>Eukaryota</taxon>
        <taxon>Fungi</taxon>
        <taxon>Dikarya</taxon>
        <taxon>Ascomycota</taxon>
        <taxon>Pezizomycotina</taxon>
        <taxon>Eurotiomycetes</taxon>
        <taxon>Eurotiomycetidae</taxon>
        <taxon>Eurotiales</taxon>
        <taxon>Aspergillaceae</taxon>
        <taxon>Aspergillus</taxon>
        <taxon>Aspergillus subgen. Nidulantes</taxon>
    </lineage>
</organism>
<keyword evidence="2" id="KW-1133">Transmembrane helix</keyword>
<feature type="region of interest" description="Disordered" evidence="1">
    <location>
        <begin position="706"/>
        <end position="725"/>
    </location>
</feature>
<dbReference type="KEGG" id="ani:ANIA_05367"/>
<dbReference type="InterPro" id="IPR040241">
    <property type="entry name" value="TRP_Flc/Pkd2-like"/>
</dbReference>
<name>Q5B263_EMENI</name>
<feature type="transmembrane region" description="Helical" evidence="2">
    <location>
        <begin position="333"/>
        <end position="352"/>
    </location>
</feature>
<dbReference type="GeneID" id="2871659"/>
<dbReference type="AlphaFoldDB" id="Q5B263"/>
<evidence type="ECO:0000313" key="4">
    <source>
        <dbReference type="EMBL" id="CBF82027.1"/>
    </source>
</evidence>
<feature type="transmembrane region" description="Helical" evidence="2">
    <location>
        <begin position="364"/>
        <end position="383"/>
    </location>
</feature>
<dbReference type="OMA" id="EWYNLVH"/>
<feature type="transmembrane region" description="Helical" evidence="2">
    <location>
        <begin position="146"/>
        <end position="168"/>
    </location>
</feature>
<keyword evidence="2" id="KW-0812">Transmembrane</keyword>
<dbReference type="InParanoid" id="Q5B263"/>
<feature type="transmembrane region" description="Helical" evidence="2">
    <location>
        <begin position="280"/>
        <end position="303"/>
    </location>
</feature>
<feature type="region of interest" description="Disordered" evidence="1">
    <location>
        <begin position="605"/>
        <end position="634"/>
    </location>
</feature>
<evidence type="ECO:0000256" key="2">
    <source>
        <dbReference type="SAM" id="Phobius"/>
    </source>
</evidence>
<sequence>MDYRDLFIWLLLIFCAQAAFIRRLPCSLEEDGSTDPLFEPLSLSGSLDSRDDGAALSIKLLGDFIDERCEELDGASAVLTLDARLLGRLGISGKPWAPEGRCPTLSPKDNPRYDRRTYAIYEASFPLEPCMRAHITPYLGSIPSRILMGVPLTIMLLSGIVTGALRSYQRRRQSTFRYELGDGMQDPAESTMPGLGPCIHYLQFIFLTGCLTLSYPGFFRAVVSSLSWSSLIFRNWPVTHQFTYPGVEDGIYSVNATYGLEEMAQYLGSTATSDLWTNSIVNLALLMVGVVVTILSIGLYRWLRQLYESQRNPDQAVDLQIEMQTLLHRIGWSFARLVLDYFLHPLIALSLFQTNNARWFPVTHTSTALIAVAILAGVLIVVVRRLVKTDRQAVFFQPTSLPCGVGSNHWGFYTLYGIPFVRGIAIGGLQLSGLAELVILLGCEVWILTWGSWNRQTGFTGRHALLSAARLAALGMSFVFLVEVGASERTKSIVAYCILSLHLTVLIIGIGLDCIYKPLGYLSYRVGLLDSAPNEHSRSKAPVFGIAQLSHRSTRRFSFAHLPALDPAPGEHPSPPYRRHSPRPGSSGSQFTYESKSFFRPPRCNAPLSSHNGAVGPTRSPEGSDRSSESTIESIELAPLDNIYEVINSTEYYSQRESDQFYRPRERDITRPRKEPCSEPEIPSAGWGLGPSKLLRWKRQMPKERGFEVIRPRATTPAMAPRADA</sequence>
<keyword evidence="3" id="KW-0732">Signal</keyword>
<dbReference type="GO" id="GO:0016020">
    <property type="term" value="C:membrane"/>
    <property type="evidence" value="ECO:0000318"/>
    <property type="project" value="GO_Central"/>
</dbReference>
<dbReference type="EMBL" id="BN001305">
    <property type="protein sequence ID" value="CBF82027.1"/>
    <property type="molecule type" value="Genomic_DNA"/>
</dbReference>
<accession>C8VGQ7</accession>
<reference evidence="5" key="2">
    <citation type="journal article" date="2009" name="Fungal Genet. Biol.">
        <title>The 2008 update of the Aspergillus nidulans genome annotation: a community effort.</title>
        <authorList>
            <person name="Wortman J.R."/>
            <person name="Gilsenan J.M."/>
            <person name="Joardar V."/>
            <person name="Deegan J."/>
            <person name="Clutterbuck J."/>
            <person name="Andersen M.R."/>
            <person name="Archer D."/>
            <person name="Bencina M."/>
            <person name="Braus G."/>
            <person name="Coutinho P."/>
            <person name="von Dohren H."/>
            <person name="Doonan J."/>
            <person name="Driessen A.J."/>
            <person name="Durek P."/>
            <person name="Espeso E."/>
            <person name="Fekete E."/>
            <person name="Flipphi M."/>
            <person name="Estrada C.G."/>
            <person name="Geysens S."/>
            <person name="Goldman G."/>
            <person name="de Groot P.W."/>
            <person name="Hansen K."/>
            <person name="Harris S.D."/>
            <person name="Heinekamp T."/>
            <person name="Helmstaedt K."/>
            <person name="Henrissat B."/>
            <person name="Hofmann G."/>
            <person name="Homan T."/>
            <person name="Horio T."/>
            <person name="Horiuchi H."/>
            <person name="James S."/>
            <person name="Jones M."/>
            <person name="Karaffa L."/>
            <person name="Karanyi Z."/>
            <person name="Kato M."/>
            <person name="Keller N."/>
            <person name="Kelly D.E."/>
            <person name="Kiel J.A."/>
            <person name="Kim J.M."/>
            <person name="van der Klei I.J."/>
            <person name="Klis F.M."/>
            <person name="Kovalchuk A."/>
            <person name="Krasevec N."/>
            <person name="Kubicek C.P."/>
            <person name="Liu B."/>
            <person name="Maccabe A."/>
            <person name="Meyer V."/>
            <person name="Mirabito P."/>
            <person name="Miskei M."/>
            <person name="Mos M."/>
            <person name="Mullins J."/>
            <person name="Nelson D.R."/>
            <person name="Nielsen J."/>
            <person name="Oakley B.R."/>
            <person name="Osmani S.A."/>
            <person name="Pakula T."/>
            <person name="Paszewski A."/>
            <person name="Paulsen I."/>
            <person name="Pilsyk S."/>
            <person name="Pocsi I."/>
            <person name="Punt P.J."/>
            <person name="Ram A.F."/>
            <person name="Ren Q."/>
            <person name="Robellet X."/>
            <person name="Robson G."/>
            <person name="Seiboth B."/>
            <person name="van Solingen P."/>
            <person name="Specht T."/>
            <person name="Sun J."/>
            <person name="Taheri-Talesh N."/>
            <person name="Takeshita N."/>
            <person name="Ussery D."/>
            <person name="vanKuyk P.A."/>
            <person name="Visser H."/>
            <person name="van de Vondervoort P.J."/>
            <person name="de Vries R.P."/>
            <person name="Walton J."/>
            <person name="Xiang X."/>
            <person name="Xiong Y."/>
            <person name="Zeng A.P."/>
            <person name="Brandt B.W."/>
            <person name="Cornell M.J."/>
            <person name="van den Hondel C.A."/>
            <person name="Visser J."/>
            <person name="Oliver S.G."/>
            <person name="Turner G."/>
        </authorList>
    </citation>
    <scope>GENOME REANNOTATION</scope>
    <source>
        <strain evidence="5">FGSC A4 / ATCC 38163 / CBS 112.46 / NRRL 194 / M139</strain>
    </source>
</reference>
<gene>
    <name evidence="4" type="ORF">ANIA_05367</name>
</gene>
<feature type="region of interest" description="Disordered" evidence="1">
    <location>
        <begin position="565"/>
        <end position="592"/>
    </location>
</feature>
<feature type="transmembrane region" description="Helical" evidence="2">
    <location>
        <begin position="465"/>
        <end position="486"/>
    </location>
</feature>
<keyword evidence="5" id="KW-1185">Reference proteome</keyword>